<dbReference type="PANTHER" id="PTHR13994">
    <property type="entry name" value="NUDIX HYDROLASE RELATED"/>
    <property type="match status" value="1"/>
</dbReference>
<keyword evidence="5" id="KW-1185">Reference proteome</keyword>
<dbReference type="AlphaFoldDB" id="A0A6A3A5I6"/>
<comment type="similarity">
    <text evidence="1">Belongs to the Nudix hydrolase family.</text>
</comment>
<dbReference type="PROSITE" id="PS51462">
    <property type="entry name" value="NUDIX"/>
    <property type="match status" value="1"/>
</dbReference>
<dbReference type="GO" id="GO:0047631">
    <property type="term" value="F:ADP-ribose diphosphatase activity"/>
    <property type="evidence" value="ECO:0007669"/>
    <property type="project" value="TreeGrafter"/>
</dbReference>
<dbReference type="InterPro" id="IPR003293">
    <property type="entry name" value="Nudix_hydrolase6-like"/>
</dbReference>
<evidence type="ECO:0000259" key="3">
    <source>
        <dbReference type="PROSITE" id="PS51462"/>
    </source>
</evidence>
<proteinExistence type="inferred from homology"/>
<dbReference type="PRINTS" id="PR01356">
    <property type="entry name" value="GFGPROTEIN"/>
</dbReference>
<sequence>MSTSASALAIEKQVELLTGVEDNYEGIILEMEKYMDSDAFLSLLRASLSQWKQQGKRAVWIKLPIEFVNLVEPTVKEGFKYHHAETDYLMLVKWISESANTIPNSASHRVGISAFVMNEKGEVLVVQEKSGKFKGTGVWKFPTGVVDDGEDISEAAMREIDTEFVEILAFRQSHQSFFTKSDLLFMCMLRPLSFDIQKQDREIEAAQKIPLSWRSSSNLRGLKTPSDVGDDSDCIPPRDWRYHSVLEVLAPKWMSLDDYAEQPFIQKHDSFRSVAKVCLTKLEKEYAGFSPVPTTTTASGKTSYLYFNSRDVSKL</sequence>
<accession>A0A6A3A5I6</accession>
<dbReference type="Pfam" id="PF18290">
    <property type="entry name" value="Nudix_hydro"/>
    <property type="match status" value="1"/>
</dbReference>
<evidence type="ECO:0000313" key="4">
    <source>
        <dbReference type="EMBL" id="KAE8699591.1"/>
    </source>
</evidence>
<organism evidence="4 5">
    <name type="scientific">Hibiscus syriacus</name>
    <name type="common">Rose of Sharon</name>
    <dbReference type="NCBI Taxonomy" id="106335"/>
    <lineage>
        <taxon>Eukaryota</taxon>
        <taxon>Viridiplantae</taxon>
        <taxon>Streptophyta</taxon>
        <taxon>Embryophyta</taxon>
        <taxon>Tracheophyta</taxon>
        <taxon>Spermatophyta</taxon>
        <taxon>Magnoliopsida</taxon>
        <taxon>eudicotyledons</taxon>
        <taxon>Gunneridae</taxon>
        <taxon>Pentapetalae</taxon>
        <taxon>rosids</taxon>
        <taxon>malvids</taxon>
        <taxon>Malvales</taxon>
        <taxon>Malvaceae</taxon>
        <taxon>Malvoideae</taxon>
        <taxon>Hibiscus</taxon>
    </lineage>
</organism>
<evidence type="ECO:0000256" key="1">
    <source>
        <dbReference type="ARBA" id="ARBA00005582"/>
    </source>
</evidence>
<dbReference type="SUPFAM" id="SSF55811">
    <property type="entry name" value="Nudix"/>
    <property type="match status" value="1"/>
</dbReference>
<dbReference type="FunFam" id="3.40.630.30:FF:000016">
    <property type="entry name" value="nudix hydrolase 2"/>
    <property type="match status" value="1"/>
</dbReference>
<dbReference type="Gene3D" id="3.40.630.30">
    <property type="match status" value="1"/>
</dbReference>
<dbReference type="Proteomes" id="UP000436088">
    <property type="component" value="Unassembled WGS sequence"/>
</dbReference>
<evidence type="ECO:0000313" key="5">
    <source>
        <dbReference type="Proteomes" id="UP000436088"/>
    </source>
</evidence>
<name>A0A6A3A5I6_HIBSY</name>
<dbReference type="GO" id="GO:0035529">
    <property type="term" value="F:NADH pyrophosphatase activity"/>
    <property type="evidence" value="ECO:0007669"/>
    <property type="project" value="TreeGrafter"/>
</dbReference>
<dbReference type="InterPro" id="IPR015797">
    <property type="entry name" value="NUDIX_hydrolase-like_dom_sf"/>
</dbReference>
<feature type="domain" description="Nudix hydrolase" evidence="3">
    <location>
        <begin position="107"/>
        <end position="278"/>
    </location>
</feature>
<protein>
    <submittedName>
        <fullName evidence="4">Nudix hydrolase isoform 2</fullName>
    </submittedName>
</protein>
<evidence type="ECO:0000256" key="2">
    <source>
        <dbReference type="ARBA" id="ARBA00022801"/>
    </source>
</evidence>
<reference evidence="4" key="1">
    <citation type="submission" date="2019-09" db="EMBL/GenBank/DDBJ databases">
        <title>Draft genome information of white flower Hibiscus syriacus.</title>
        <authorList>
            <person name="Kim Y.-M."/>
        </authorList>
    </citation>
    <scope>NUCLEOTIDE SEQUENCE [LARGE SCALE GENOMIC DNA]</scope>
    <source>
        <strain evidence="4">YM2019G1</strain>
    </source>
</reference>
<dbReference type="EMBL" id="VEPZ02001037">
    <property type="protein sequence ID" value="KAE8699591.1"/>
    <property type="molecule type" value="Genomic_DNA"/>
</dbReference>
<dbReference type="GO" id="GO:0051287">
    <property type="term" value="F:NAD binding"/>
    <property type="evidence" value="ECO:0007669"/>
    <property type="project" value="TreeGrafter"/>
</dbReference>
<keyword evidence="2 4" id="KW-0378">Hydrolase</keyword>
<dbReference type="InterPro" id="IPR000086">
    <property type="entry name" value="NUDIX_hydrolase_dom"/>
</dbReference>
<gene>
    <name evidence="4" type="ORF">F3Y22_tig00110577pilonHSYRG00302</name>
</gene>
<dbReference type="CDD" id="cd04670">
    <property type="entry name" value="NUDIX_ASFGF2_Nudt6"/>
    <property type="match status" value="1"/>
</dbReference>
<dbReference type="PANTHER" id="PTHR13994:SF26">
    <property type="entry name" value="NUDIX HYDROLASE 5-RELATED"/>
    <property type="match status" value="1"/>
</dbReference>
<dbReference type="Pfam" id="PF00293">
    <property type="entry name" value="NUDIX"/>
    <property type="match status" value="1"/>
</dbReference>
<dbReference type="InterPro" id="IPR040618">
    <property type="entry name" value="Pre-Nudix"/>
</dbReference>
<comment type="caution">
    <text evidence="4">The sequence shown here is derived from an EMBL/GenBank/DDBJ whole genome shotgun (WGS) entry which is preliminary data.</text>
</comment>
<dbReference type="Gene3D" id="3.90.79.10">
    <property type="entry name" value="Nucleoside Triphosphate Pyrophosphohydrolase"/>
    <property type="match status" value="1"/>
</dbReference>